<protein>
    <recommendedName>
        <fullName evidence="8">Membrane-associated proteins in eicosanoid and glutathione metabolism</fullName>
    </recommendedName>
</protein>
<evidence type="ECO:0000256" key="3">
    <source>
        <dbReference type="ARBA" id="ARBA00022989"/>
    </source>
</evidence>
<dbReference type="Proteomes" id="UP000799441">
    <property type="component" value="Unassembled WGS sequence"/>
</dbReference>
<feature type="transmembrane region" description="Helical" evidence="5">
    <location>
        <begin position="135"/>
        <end position="154"/>
    </location>
</feature>
<dbReference type="Gene3D" id="1.20.120.550">
    <property type="entry name" value="Membrane associated eicosanoid/glutathione metabolism-like domain"/>
    <property type="match status" value="1"/>
</dbReference>
<evidence type="ECO:0008006" key="8">
    <source>
        <dbReference type="Google" id="ProtNLM"/>
    </source>
</evidence>
<proteinExistence type="predicted"/>
<dbReference type="Pfam" id="PF01124">
    <property type="entry name" value="MAPEG"/>
    <property type="match status" value="1"/>
</dbReference>
<dbReference type="InterPro" id="IPR023352">
    <property type="entry name" value="MAPEG-like_dom_sf"/>
</dbReference>
<dbReference type="OrthoDB" id="19091at2759"/>
<accession>A0A9P4UN68</accession>
<keyword evidence="7" id="KW-1185">Reference proteome</keyword>
<dbReference type="InterPro" id="IPR001129">
    <property type="entry name" value="Membr-assoc_MAPEG"/>
</dbReference>
<evidence type="ECO:0000313" key="7">
    <source>
        <dbReference type="Proteomes" id="UP000799441"/>
    </source>
</evidence>
<comment type="caution">
    <text evidence="6">The sequence shown here is derived from an EMBL/GenBank/DDBJ whole genome shotgun (WGS) entry which is preliminary data.</text>
</comment>
<organism evidence="6 7">
    <name type="scientific">Polychaeton citri CBS 116435</name>
    <dbReference type="NCBI Taxonomy" id="1314669"/>
    <lineage>
        <taxon>Eukaryota</taxon>
        <taxon>Fungi</taxon>
        <taxon>Dikarya</taxon>
        <taxon>Ascomycota</taxon>
        <taxon>Pezizomycotina</taxon>
        <taxon>Dothideomycetes</taxon>
        <taxon>Dothideomycetidae</taxon>
        <taxon>Capnodiales</taxon>
        <taxon>Capnodiaceae</taxon>
        <taxon>Polychaeton</taxon>
    </lineage>
</organism>
<dbReference type="SUPFAM" id="SSF161084">
    <property type="entry name" value="MAPEG domain-like"/>
    <property type="match status" value="1"/>
</dbReference>
<dbReference type="EMBL" id="MU003785">
    <property type="protein sequence ID" value="KAF2722037.1"/>
    <property type="molecule type" value="Genomic_DNA"/>
</dbReference>
<gene>
    <name evidence="6" type="ORF">K431DRAFT_284244</name>
</gene>
<comment type="subcellular location">
    <subcellularLocation>
        <location evidence="1">Membrane</location>
    </subcellularLocation>
</comment>
<dbReference type="GO" id="GO:0016020">
    <property type="term" value="C:membrane"/>
    <property type="evidence" value="ECO:0007669"/>
    <property type="project" value="UniProtKB-SubCell"/>
</dbReference>
<evidence type="ECO:0000256" key="5">
    <source>
        <dbReference type="SAM" id="Phobius"/>
    </source>
</evidence>
<feature type="transmembrane region" description="Helical" evidence="5">
    <location>
        <begin position="20"/>
        <end position="36"/>
    </location>
</feature>
<sequence length="160" mass="17027">MSIPSSTLGLPKVLPVTGTFAVPLTALSALLSLNVVKQRIDLNTWQGEKTHGQADATSTGVQQPDGHYYDPLLIATRVHANLLENLPLTLLLAASVELNGGSKRNLARILLAFTVLRVSHVIGLTKAAASFRATAYFGTTGIQLGLAGWSAMLVKSYWGF</sequence>
<keyword evidence="2 5" id="KW-0812">Transmembrane</keyword>
<dbReference type="AlphaFoldDB" id="A0A9P4UN68"/>
<evidence type="ECO:0000256" key="4">
    <source>
        <dbReference type="ARBA" id="ARBA00023136"/>
    </source>
</evidence>
<evidence type="ECO:0000256" key="2">
    <source>
        <dbReference type="ARBA" id="ARBA00022692"/>
    </source>
</evidence>
<name>A0A9P4UN68_9PEZI</name>
<evidence type="ECO:0000313" key="6">
    <source>
        <dbReference type="EMBL" id="KAF2722037.1"/>
    </source>
</evidence>
<reference evidence="6" key="1">
    <citation type="journal article" date="2020" name="Stud. Mycol.">
        <title>101 Dothideomycetes genomes: a test case for predicting lifestyles and emergence of pathogens.</title>
        <authorList>
            <person name="Haridas S."/>
            <person name="Albert R."/>
            <person name="Binder M."/>
            <person name="Bloem J."/>
            <person name="Labutti K."/>
            <person name="Salamov A."/>
            <person name="Andreopoulos B."/>
            <person name="Baker S."/>
            <person name="Barry K."/>
            <person name="Bills G."/>
            <person name="Bluhm B."/>
            <person name="Cannon C."/>
            <person name="Castanera R."/>
            <person name="Culley D."/>
            <person name="Daum C."/>
            <person name="Ezra D."/>
            <person name="Gonzalez J."/>
            <person name="Henrissat B."/>
            <person name="Kuo A."/>
            <person name="Liang C."/>
            <person name="Lipzen A."/>
            <person name="Lutzoni F."/>
            <person name="Magnuson J."/>
            <person name="Mondo S."/>
            <person name="Nolan M."/>
            <person name="Ohm R."/>
            <person name="Pangilinan J."/>
            <person name="Park H.-J."/>
            <person name="Ramirez L."/>
            <person name="Alfaro M."/>
            <person name="Sun H."/>
            <person name="Tritt A."/>
            <person name="Yoshinaga Y."/>
            <person name="Zwiers L.-H."/>
            <person name="Turgeon B."/>
            <person name="Goodwin S."/>
            <person name="Spatafora J."/>
            <person name="Crous P."/>
            <person name="Grigoriev I."/>
        </authorList>
    </citation>
    <scope>NUCLEOTIDE SEQUENCE</scope>
    <source>
        <strain evidence="6">CBS 116435</strain>
    </source>
</reference>
<dbReference type="PANTHER" id="PTHR35814">
    <property type="match status" value="1"/>
</dbReference>
<dbReference type="PANTHER" id="PTHR35814:SF1">
    <property type="entry name" value="GLUTATHIONE S-TRANSFERASE-RELATED"/>
    <property type="match status" value="1"/>
</dbReference>
<keyword evidence="4 5" id="KW-0472">Membrane</keyword>
<evidence type="ECO:0000256" key="1">
    <source>
        <dbReference type="ARBA" id="ARBA00004370"/>
    </source>
</evidence>
<keyword evidence="3 5" id="KW-1133">Transmembrane helix</keyword>